<dbReference type="InterPro" id="IPR028098">
    <property type="entry name" value="Glyco_trans_4-like_N"/>
</dbReference>
<gene>
    <name evidence="3" type="ORF">SAMN04488052_11280</name>
</gene>
<dbReference type="Pfam" id="PF13439">
    <property type="entry name" value="Glyco_transf_4"/>
    <property type="match status" value="1"/>
</dbReference>
<dbReference type="Gene3D" id="3.40.50.2000">
    <property type="entry name" value="Glycogen Phosphorylase B"/>
    <property type="match status" value="2"/>
</dbReference>
<name>A0A1H8VHH1_9GAMM</name>
<dbReference type="EMBL" id="FOEG01000012">
    <property type="protein sequence ID" value="SEP14829.1"/>
    <property type="molecule type" value="Genomic_DNA"/>
</dbReference>
<protein>
    <submittedName>
        <fullName evidence="3">Glycosyltransferase involved in cell wall bisynthesis</fullName>
    </submittedName>
</protein>
<feature type="domain" description="Glycosyltransferase subfamily 4-like N-terminal" evidence="2">
    <location>
        <begin position="18"/>
        <end position="178"/>
    </location>
</feature>
<dbReference type="Proteomes" id="UP000199657">
    <property type="component" value="Unassembled WGS sequence"/>
</dbReference>
<evidence type="ECO:0000313" key="3">
    <source>
        <dbReference type="EMBL" id="SEP14829.1"/>
    </source>
</evidence>
<dbReference type="AlphaFoldDB" id="A0A1H8VHH1"/>
<sequence>MHEKRPHIAAFLATSGHSGVDRIMANLLPEMARQGARVDLLKVKRHGPYIDDRPDGFRVIELGSAHANTSLIPLIRYLRRERPDVVLSDKDRVNRTAMWATALARTGTRNVVRLGTTVSRNLERKSRLERWAQATSIRRFYNHADRVIVPSEGVARDLTKCYGIHSDRIAVLPSPVLTARAYSLAQDEAPLPWSAEIPYVLGVGHFCERKDFATLIRAVALVRKTHTCNLVLLGKGKEHDHLRQLAAELGFGEDIYMPGFSPNPYAYMHNASVFALTSRWEGMPVVLVESLGMGTPVVSTDCPSGPKELLRDGALGALVPMGDVNATAQAIIDTLERPLPERTLKDAVASYDVTASAAEYLRVCCGMQTNDKENQP</sequence>
<evidence type="ECO:0000259" key="1">
    <source>
        <dbReference type="Pfam" id="PF00534"/>
    </source>
</evidence>
<proteinExistence type="predicted"/>
<keyword evidence="3" id="KW-0808">Transferase</keyword>
<accession>A0A1H8VHH1</accession>
<dbReference type="Pfam" id="PF00534">
    <property type="entry name" value="Glycos_transf_1"/>
    <property type="match status" value="1"/>
</dbReference>
<dbReference type="InterPro" id="IPR001296">
    <property type="entry name" value="Glyco_trans_1"/>
</dbReference>
<keyword evidence="4" id="KW-1185">Reference proteome</keyword>
<dbReference type="CDD" id="cd03811">
    <property type="entry name" value="GT4_GT28_WabH-like"/>
    <property type="match status" value="1"/>
</dbReference>
<dbReference type="STRING" id="406100.SAMN04488052_11280"/>
<organism evidence="3 4">
    <name type="scientific">Aquisalimonas asiatica</name>
    <dbReference type="NCBI Taxonomy" id="406100"/>
    <lineage>
        <taxon>Bacteria</taxon>
        <taxon>Pseudomonadati</taxon>
        <taxon>Pseudomonadota</taxon>
        <taxon>Gammaproteobacteria</taxon>
        <taxon>Chromatiales</taxon>
        <taxon>Ectothiorhodospiraceae</taxon>
        <taxon>Aquisalimonas</taxon>
    </lineage>
</organism>
<dbReference type="RefSeq" id="WP_091646097.1">
    <property type="nucleotide sequence ID" value="NZ_FOEG01000012.1"/>
</dbReference>
<dbReference type="OrthoDB" id="9792269at2"/>
<evidence type="ECO:0000259" key="2">
    <source>
        <dbReference type="Pfam" id="PF13439"/>
    </source>
</evidence>
<reference evidence="3 4" key="1">
    <citation type="submission" date="2016-10" db="EMBL/GenBank/DDBJ databases">
        <authorList>
            <person name="de Groot N.N."/>
        </authorList>
    </citation>
    <scope>NUCLEOTIDE SEQUENCE [LARGE SCALE GENOMIC DNA]</scope>
    <source>
        <strain evidence="3 4">CGMCC 1.6291</strain>
    </source>
</reference>
<feature type="domain" description="Glycosyl transferase family 1" evidence="1">
    <location>
        <begin position="195"/>
        <end position="338"/>
    </location>
</feature>
<dbReference type="PANTHER" id="PTHR12526:SF630">
    <property type="entry name" value="GLYCOSYLTRANSFERASE"/>
    <property type="match status" value="1"/>
</dbReference>
<dbReference type="SUPFAM" id="SSF53756">
    <property type="entry name" value="UDP-Glycosyltransferase/glycogen phosphorylase"/>
    <property type="match status" value="1"/>
</dbReference>
<evidence type="ECO:0000313" key="4">
    <source>
        <dbReference type="Proteomes" id="UP000199657"/>
    </source>
</evidence>
<dbReference type="GO" id="GO:0016757">
    <property type="term" value="F:glycosyltransferase activity"/>
    <property type="evidence" value="ECO:0007669"/>
    <property type="project" value="UniProtKB-ARBA"/>
</dbReference>
<dbReference type="PANTHER" id="PTHR12526">
    <property type="entry name" value="GLYCOSYLTRANSFERASE"/>
    <property type="match status" value="1"/>
</dbReference>